<evidence type="ECO:0000313" key="2">
    <source>
        <dbReference type="Proteomes" id="UP000234857"/>
    </source>
</evidence>
<accession>A0A2N5ZLT0</accession>
<gene>
    <name evidence="1" type="ORF">C0601_01535</name>
</gene>
<sequence>MRILSLGKRLDRPEYNDIFKELDKFDDLEFSAVKEHDSNDSPYISIKETNNLFSFFSKEANLSYEKNQLRKILYKFSPEIIEIHAEPHHRLCHDIFLCCNDLGISPSFILYPEKSLKDHLIYPYNNIRKNTLSRTSFIVLRNDSLKDQIKDSAFKNSFRKIPFPAYLIEKRKKDNDICNILISIVNDLSEDVFEDLLSLSDYIQRLKFNIVGNIRIFKKLKKEGFNCDLFEDLSREEIISLLSRTDIVLLDNDSSKNHNTLIPFTFFNKIPCLTTKSSEFSIDITTLDEYKLKKLILGDIDPFVEIINKAGKKAYKDFSAGKCAFETYELYKFLFKTMIR</sequence>
<proteinExistence type="predicted"/>
<comment type="caution">
    <text evidence="1">The sequence shown here is derived from an EMBL/GenBank/DDBJ whole genome shotgun (WGS) entry which is preliminary data.</text>
</comment>
<name>A0A2N5ZLT0_MUIH1</name>
<dbReference type="AlphaFoldDB" id="A0A2N5ZLT0"/>
<reference evidence="1 2" key="1">
    <citation type="submission" date="2017-11" db="EMBL/GenBank/DDBJ databases">
        <title>Genome-resolved metagenomics identifies genetic mobility, metabolic interactions, and unexpected diversity in perchlorate-reducing communities.</title>
        <authorList>
            <person name="Barnum T.P."/>
            <person name="Figueroa I.A."/>
            <person name="Carlstrom C.I."/>
            <person name="Lucas L.N."/>
            <person name="Engelbrektson A.L."/>
            <person name="Coates J.D."/>
        </authorList>
    </citation>
    <scope>NUCLEOTIDE SEQUENCE [LARGE SCALE GENOMIC DNA]</scope>
    <source>
        <strain evidence="1">BM706</strain>
    </source>
</reference>
<evidence type="ECO:0000313" key="1">
    <source>
        <dbReference type="EMBL" id="PLX19563.1"/>
    </source>
</evidence>
<organism evidence="1 2">
    <name type="scientific">Muiribacterium halophilum</name>
    <dbReference type="NCBI Taxonomy" id="2053465"/>
    <lineage>
        <taxon>Bacteria</taxon>
        <taxon>Candidatus Muiribacteriota</taxon>
        <taxon>Candidatus Muiribacteriia</taxon>
        <taxon>Candidatus Muiribacteriales</taxon>
        <taxon>Candidatus Muiribacteriaceae</taxon>
        <taxon>Candidatus Muiribacterium</taxon>
    </lineage>
</organism>
<dbReference type="EMBL" id="PKTG01000025">
    <property type="protein sequence ID" value="PLX19563.1"/>
    <property type="molecule type" value="Genomic_DNA"/>
</dbReference>
<dbReference type="Proteomes" id="UP000234857">
    <property type="component" value="Unassembled WGS sequence"/>
</dbReference>
<protein>
    <submittedName>
        <fullName evidence="1">Uncharacterized protein</fullName>
    </submittedName>
</protein>